<dbReference type="GO" id="GO:0015221">
    <property type="term" value="F:lipopolysaccharide transmembrane transporter activity"/>
    <property type="evidence" value="ECO:0007669"/>
    <property type="project" value="InterPro"/>
</dbReference>
<dbReference type="InterPro" id="IPR010664">
    <property type="entry name" value="LipoPS_assembly_LptC-rel"/>
</dbReference>
<dbReference type="GO" id="GO:0030288">
    <property type="term" value="C:outer membrane-bounded periplasmic space"/>
    <property type="evidence" value="ECO:0007669"/>
    <property type="project" value="TreeGrafter"/>
</dbReference>
<keyword evidence="3" id="KW-0812">Transmembrane</keyword>
<dbReference type="Pfam" id="PF06835">
    <property type="entry name" value="LptC"/>
    <property type="match status" value="1"/>
</dbReference>
<protein>
    <submittedName>
        <fullName evidence="6">LPS export ABC transporter periplasmic protein LptC</fullName>
    </submittedName>
</protein>
<keyword evidence="2" id="KW-0997">Cell inner membrane</keyword>
<dbReference type="PANTHER" id="PTHR37481:SF1">
    <property type="entry name" value="LIPOPOLYSACCHARIDE EXPORT SYSTEM PROTEIN LPTC"/>
    <property type="match status" value="1"/>
</dbReference>
<dbReference type="NCBIfam" id="TIGR04409">
    <property type="entry name" value="LptC_YrbK"/>
    <property type="match status" value="1"/>
</dbReference>
<dbReference type="GO" id="GO:0017089">
    <property type="term" value="F:glycolipid transfer activity"/>
    <property type="evidence" value="ECO:0007669"/>
    <property type="project" value="TreeGrafter"/>
</dbReference>
<reference evidence="6 7" key="1">
    <citation type="journal article" date="2017" name="ISME J.">
        <title>Energy and carbon metabolisms in a deep terrestrial subsurface fluid microbial community.</title>
        <authorList>
            <person name="Momper L."/>
            <person name="Jungbluth S.P."/>
            <person name="Lee M.D."/>
            <person name="Amend J.P."/>
        </authorList>
    </citation>
    <scope>NUCLEOTIDE SEQUENCE [LARGE SCALE GENOMIC DNA]</scope>
    <source>
        <strain evidence="6">SURF_5</strain>
    </source>
</reference>
<dbReference type="InterPro" id="IPR052363">
    <property type="entry name" value="LPS_export_LptC"/>
</dbReference>
<dbReference type="InterPro" id="IPR026265">
    <property type="entry name" value="LptC"/>
</dbReference>
<evidence type="ECO:0000256" key="1">
    <source>
        <dbReference type="ARBA" id="ARBA00022475"/>
    </source>
</evidence>
<keyword evidence="5" id="KW-0472">Membrane</keyword>
<gene>
    <name evidence="6" type="primary">lptC</name>
    <name evidence="6" type="ORF">C4520_07360</name>
</gene>
<evidence type="ECO:0000256" key="5">
    <source>
        <dbReference type="ARBA" id="ARBA00023136"/>
    </source>
</evidence>
<keyword evidence="1" id="KW-1003">Cell membrane</keyword>
<evidence type="ECO:0000256" key="3">
    <source>
        <dbReference type="ARBA" id="ARBA00022692"/>
    </source>
</evidence>
<name>A0A3A4NXK8_ABYX5</name>
<evidence type="ECO:0000313" key="6">
    <source>
        <dbReference type="EMBL" id="RJP22836.1"/>
    </source>
</evidence>
<dbReference type="Gene3D" id="2.60.450.10">
    <property type="entry name" value="Lipopolysaccharide (LPS) transport protein A like domain"/>
    <property type="match status" value="1"/>
</dbReference>
<dbReference type="Proteomes" id="UP000265882">
    <property type="component" value="Unassembled WGS sequence"/>
</dbReference>
<dbReference type="EMBL" id="QZKU01000053">
    <property type="protein sequence ID" value="RJP22836.1"/>
    <property type="molecule type" value="Genomic_DNA"/>
</dbReference>
<evidence type="ECO:0000313" key="7">
    <source>
        <dbReference type="Proteomes" id="UP000265882"/>
    </source>
</evidence>
<dbReference type="GO" id="GO:0005886">
    <property type="term" value="C:plasma membrane"/>
    <property type="evidence" value="ECO:0007669"/>
    <property type="project" value="InterPro"/>
</dbReference>
<accession>A0A3A4NXK8</accession>
<sequence length="216" mass="23057">MCPGLYQVVLLRSVSLAKAKAIVYNKLMAKILSIASIILSAALAPTFATCGNAPDKLAAESTEVAPGDNSMQELAQELSNIKYTQNKDGRLQWELTAAGAQQALDGPAKLQQVKITYFSANGKTTVVTGDAGTYDTATNSAQLLGNVLVSSSDGMSLSTDSLQWDQKTELLSGSGEVRISRDQSVVRGRGFELSPEDESLKIFEVNGVIHKKEMNL</sequence>
<comment type="caution">
    <text evidence="6">The sequence shown here is derived from an EMBL/GenBank/DDBJ whole genome shotgun (WGS) entry which is preliminary data.</text>
</comment>
<dbReference type="AlphaFoldDB" id="A0A3A4NXK8"/>
<keyword evidence="4" id="KW-1133">Transmembrane helix</keyword>
<organism evidence="6 7">
    <name type="scientific">Abyssobacteria bacterium (strain SURF_5)</name>
    <dbReference type="NCBI Taxonomy" id="2093360"/>
    <lineage>
        <taxon>Bacteria</taxon>
        <taxon>Pseudomonadati</taxon>
        <taxon>Candidatus Hydrogenedentota</taxon>
        <taxon>Candidatus Abyssobacteria</taxon>
    </lineage>
</organism>
<dbReference type="PANTHER" id="PTHR37481">
    <property type="entry name" value="LIPOPOLYSACCHARIDE EXPORT SYSTEM PROTEIN LPTC"/>
    <property type="match status" value="1"/>
</dbReference>
<proteinExistence type="predicted"/>
<evidence type="ECO:0000256" key="2">
    <source>
        <dbReference type="ARBA" id="ARBA00022519"/>
    </source>
</evidence>
<evidence type="ECO:0000256" key="4">
    <source>
        <dbReference type="ARBA" id="ARBA00022989"/>
    </source>
</evidence>